<reference evidence="1 2" key="1">
    <citation type="submission" date="2024-02" db="EMBL/GenBank/DDBJ databases">
        <authorList>
            <person name="Vignale AGUSTIN F."/>
            <person name="Sosa J E."/>
            <person name="Modenutti C."/>
        </authorList>
    </citation>
    <scope>NUCLEOTIDE SEQUENCE [LARGE SCALE GENOMIC DNA]</scope>
</reference>
<accession>A0ABC8RV69</accession>
<keyword evidence="2" id="KW-1185">Reference proteome</keyword>
<dbReference type="EMBL" id="CAUOFW020001792">
    <property type="protein sequence ID" value="CAK9148747.1"/>
    <property type="molecule type" value="Genomic_DNA"/>
</dbReference>
<feature type="non-terminal residue" evidence="1">
    <location>
        <position position="133"/>
    </location>
</feature>
<evidence type="ECO:0000313" key="2">
    <source>
        <dbReference type="Proteomes" id="UP001642360"/>
    </source>
</evidence>
<dbReference type="Proteomes" id="UP001642360">
    <property type="component" value="Unassembled WGS sequence"/>
</dbReference>
<protein>
    <submittedName>
        <fullName evidence="1">Uncharacterized protein</fullName>
    </submittedName>
</protein>
<proteinExistence type="predicted"/>
<comment type="caution">
    <text evidence="1">The sequence shown here is derived from an EMBL/GenBank/DDBJ whole genome shotgun (WGS) entry which is preliminary data.</text>
</comment>
<name>A0ABC8RV69_9AQUA</name>
<organism evidence="1 2">
    <name type="scientific">Ilex paraguariensis</name>
    <name type="common">yerba mate</name>
    <dbReference type="NCBI Taxonomy" id="185542"/>
    <lineage>
        <taxon>Eukaryota</taxon>
        <taxon>Viridiplantae</taxon>
        <taxon>Streptophyta</taxon>
        <taxon>Embryophyta</taxon>
        <taxon>Tracheophyta</taxon>
        <taxon>Spermatophyta</taxon>
        <taxon>Magnoliopsida</taxon>
        <taxon>eudicotyledons</taxon>
        <taxon>Gunneridae</taxon>
        <taxon>Pentapetalae</taxon>
        <taxon>asterids</taxon>
        <taxon>campanulids</taxon>
        <taxon>Aquifoliales</taxon>
        <taxon>Aquifoliaceae</taxon>
        <taxon>Ilex</taxon>
    </lineage>
</organism>
<evidence type="ECO:0000313" key="1">
    <source>
        <dbReference type="EMBL" id="CAK9148747.1"/>
    </source>
</evidence>
<dbReference type="AlphaFoldDB" id="A0ABC8RV69"/>
<sequence>MSVFGINLEEGLDVFSSQFKIFSLESFLNTINAIASLYDGVDAKKSVIDVGLSEINLVDFATDLIGKIAYGAKIGEQVVRISLDDLKELGGFVEVGELFVKIGALGENGVQFKIQGSLVGNAFMEEMSHGSYI</sequence>
<gene>
    <name evidence="1" type="ORF">ILEXP_LOCUS16718</name>
</gene>